<keyword evidence="3" id="KW-0964">Secreted</keyword>
<feature type="domain" description="Crinkler effector protein N-terminal" evidence="4">
    <location>
        <begin position="5"/>
        <end position="76"/>
    </location>
</feature>
<dbReference type="EMBL" id="QXFV01001193">
    <property type="protein sequence ID" value="KAE9012443.1"/>
    <property type="molecule type" value="Genomic_DNA"/>
</dbReference>
<dbReference type="Proteomes" id="UP000429607">
    <property type="component" value="Unassembled WGS sequence"/>
</dbReference>
<evidence type="ECO:0000313" key="6">
    <source>
        <dbReference type="Proteomes" id="UP000429607"/>
    </source>
</evidence>
<proteinExistence type="predicted"/>
<name>A0A6A3L967_9STRA</name>
<evidence type="ECO:0000313" key="5">
    <source>
        <dbReference type="EMBL" id="KAE9012443.1"/>
    </source>
</evidence>
<dbReference type="GO" id="GO:0005576">
    <property type="term" value="C:extracellular region"/>
    <property type="evidence" value="ECO:0007669"/>
    <property type="project" value="UniProtKB-SubCell"/>
</dbReference>
<evidence type="ECO:0000256" key="2">
    <source>
        <dbReference type="ARBA" id="ARBA00004613"/>
    </source>
</evidence>
<reference evidence="5 6" key="1">
    <citation type="submission" date="2018-09" db="EMBL/GenBank/DDBJ databases">
        <title>Genomic investigation of the strawberry pathogen Phytophthora fragariae indicates pathogenicity is determined by transcriptional variation in three key races.</title>
        <authorList>
            <person name="Adams T.M."/>
            <person name="Armitage A.D."/>
            <person name="Sobczyk M.K."/>
            <person name="Bates H.J."/>
            <person name="Dunwell J.M."/>
            <person name="Nellist C.F."/>
            <person name="Harrison R.J."/>
        </authorList>
    </citation>
    <scope>NUCLEOTIDE SEQUENCE [LARGE SCALE GENOMIC DNA]</scope>
    <source>
        <strain evidence="5 6">SCRP249</strain>
    </source>
</reference>
<organism evidence="5 6">
    <name type="scientific">Phytophthora rubi</name>
    <dbReference type="NCBI Taxonomy" id="129364"/>
    <lineage>
        <taxon>Eukaryota</taxon>
        <taxon>Sar</taxon>
        <taxon>Stramenopiles</taxon>
        <taxon>Oomycota</taxon>
        <taxon>Peronosporomycetes</taxon>
        <taxon>Peronosporales</taxon>
        <taxon>Peronosporaceae</taxon>
        <taxon>Phytophthora</taxon>
    </lineage>
</organism>
<dbReference type="InterPro" id="IPR045379">
    <property type="entry name" value="Crinkler_N"/>
</dbReference>
<comment type="subcellular location">
    <subcellularLocation>
        <location evidence="1">Host cell</location>
    </subcellularLocation>
    <subcellularLocation>
        <location evidence="2">Secreted</location>
    </subcellularLocation>
</comment>
<dbReference type="GO" id="GO:0043657">
    <property type="term" value="C:host cell"/>
    <property type="evidence" value="ECO:0007669"/>
    <property type="project" value="UniProtKB-SubCell"/>
</dbReference>
<evidence type="ECO:0000256" key="1">
    <source>
        <dbReference type="ARBA" id="ARBA00004340"/>
    </source>
</evidence>
<accession>A0A6A3L967</accession>
<evidence type="ECO:0000256" key="3">
    <source>
        <dbReference type="ARBA" id="ARBA00022525"/>
    </source>
</evidence>
<protein>
    <recommendedName>
        <fullName evidence="4">Crinkler effector protein N-terminal domain-containing protein</fullName>
    </recommendedName>
</protein>
<comment type="caution">
    <text evidence="5">The sequence shown here is derived from an EMBL/GenBank/DDBJ whole genome shotgun (WGS) entry which is preliminary data.</text>
</comment>
<sequence>MADDTLEVKIDDAEKVSTFKAAIQKTMRGKGDPDELKLFLAKTEDGKWLLEKSDIGKKLEGGETTPEVKKMIAENEIRQSWTIQDMLADFKMTGDLAPSKFTC</sequence>
<dbReference type="AlphaFoldDB" id="A0A6A3L967"/>
<evidence type="ECO:0000259" key="4">
    <source>
        <dbReference type="Pfam" id="PF20147"/>
    </source>
</evidence>
<dbReference type="Pfam" id="PF20147">
    <property type="entry name" value="Crinkler"/>
    <property type="match status" value="1"/>
</dbReference>
<gene>
    <name evidence="5" type="ORF">PR001_g15664</name>
</gene>